<dbReference type="InterPro" id="IPR011047">
    <property type="entry name" value="Quinoprotein_ADH-like_sf"/>
</dbReference>
<keyword evidence="2" id="KW-1185">Reference proteome</keyword>
<dbReference type="Proteomes" id="UP001629113">
    <property type="component" value="Unassembled WGS sequence"/>
</dbReference>
<proteinExistence type="predicted"/>
<organism evidence="1 2">
    <name type="scientific">Phlyctema vagabunda</name>
    <dbReference type="NCBI Taxonomy" id="108571"/>
    <lineage>
        <taxon>Eukaryota</taxon>
        <taxon>Fungi</taxon>
        <taxon>Dikarya</taxon>
        <taxon>Ascomycota</taxon>
        <taxon>Pezizomycotina</taxon>
        <taxon>Leotiomycetes</taxon>
        <taxon>Helotiales</taxon>
        <taxon>Dermateaceae</taxon>
        <taxon>Phlyctema</taxon>
    </lineage>
</organism>
<dbReference type="PANTHER" id="PTHR35340:SF5">
    <property type="entry name" value="ASST-DOMAIN-CONTAINING PROTEIN"/>
    <property type="match status" value="1"/>
</dbReference>
<dbReference type="Pfam" id="PF14269">
    <property type="entry name" value="Arylsulfotran_2"/>
    <property type="match status" value="1"/>
</dbReference>
<comment type="caution">
    <text evidence="1">The sequence shown here is derived from an EMBL/GenBank/DDBJ whole genome shotgun (WGS) entry which is preliminary data.</text>
</comment>
<gene>
    <name evidence="1" type="ORF">PVAG01_03353</name>
</gene>
<dbReference type="PANTHER" id="PTHR35340">
    <property type="entry name" value="PQQ ENZYME REPEAT PROTEIN-RELATED"/>
    <property type="match status" value="1"/>
</dbReference>
<evidence type="ECO:0000313" key="1">
    <source>
        <dbReference type="EMBL" id="KAL3424072.1"/>
    </source>
</evidence>
<dbReference type="EMBL" id="JBFCZG010000003">
    <property type="protein sequence ID" value="KAL3424072.1"/>
    <property type="molecule type" value="Genomic_DNA"/>
</dbReference>
<sequence length="508" mass="56724">MITPRGPRVQNPMAMILDAKGHLIWAKGDYGQVYNLKVQKYKGNDYLTFWAGDDTVGGHGAGYYHMLDHTYREVYKLKAAGGLGGDLHEFRITDAGTALISVYEVEKTDLSNVGGKQQGKIWDCLVQEISIETGELVFEWHAAEHFHATESAKQLGTSGGATLAGKPFDYFHMNSIDKDPKGNYLVSSRYMRSITYFSGKTGQIIWVLGGSQNMFRDLSGGSATNFAYQHNAEWHDDYTTITVFDNAAAEGQQPTSDYTRGLRIKLDEQEMTAELVAEYINPNQIRAISQGSIQIMENGNVFMGYGNSGAFTEFAPNGTALCDTHMGPQASFGSGDIQSYRAFKYEWHGYPTTKPNSKLVYGERVTYYVSWNGATEIARWVLQAAHSPAIDDQEWEHLNSSMKVGFESSFELRESCPRYLRSLAIDKDDKVLGVSEIYDAEQEKIYDAPPIQLEGDDTVLLKILMGFSALTGVVICLHEILAGKKKLRFQKLHYLINSWAPVQPYSVV</sequence>
<evidence type="ECO:0000313" key="2">
    <source>
        <dbReference type="Proteomes" id="UP001629113"/>
    </source>
</evidence>
<reference evidence="1 2" key="1">
    <citation type="submission" date="2024-06" db="EMBL/GenBank/DDBJ databases">
        <title>Complete genome of Phlyctema vagabunda strain 19-DSS-EL-015.</title>
        <authorList>
            <person name="Fiorenzani C."/>
        </authorList>
    </citation>
    <scope>NUCLEOTIDE SEQUENCE [LARGE SCALE GENOMIC DNA]</scope>
    <source>
        <strain evidence="1 2">19-DSS-EL-015</strain>
    </source>
</reference>
<dbReference type="InterPro" id="IPR053143">
    <property type="entry name" value="Arylsulfate_ST"/>
</dbReference>
<dbReference type="InterPro" id="IPR039535">
    <property type="entry name" value="ASST-like"/>
</dbReference>
<accession>A0ABR4PLV9</accession>
<dbReference type="SUPFAM" id="SSF50998">
    <property type="entry name" value="Quinoprotein alcohol dehydrogenase-like"/>
    <property type="match status" value="1"/>
</dbReference>
<name>A0ABR4PLV9_9HELO</name>
<protein>
    <submittedName>
        <fullName evidence="1">Secreted protein</fullName>
    </submittedName>
</protein>